<dbReference type="Gene3D" id="3.10.290.10">
    <property type="entry name" value="RNA-binding S4 domain"/>
    <property type="match status" value="1"/>
</dbReference>
<dbReference type="eggNOG" id="ENOG502QQ1B">
    <property type="taxonomic scope" value="Eukaryota"/>
</dbReference>
<protein>
    <recommendedName>
        <fullName evidence="3">RNA-binding S4 domain-containing protein</fullName>
    </recommendedName>
</protein>
<evidence type="ECO:0000259" key="3">
    <source>
        <dbReference type="SMART" id="SM00363"/>
    </source>
</evidence>
<dbReference type="STRING" id="1156394.T0QV63"/>
<dbReference type="GO" id="GO:0001522">
    <property type="term" value="P:pseudouridine synthesis"/>
    <property type="evidence" value="ECO:0007669"/>
    <property type="project" value="InterPro"/>
</dbReference>
<name>T0QV63_SAPDV</name>
<accession>T0QV63</accession>
<dbReference type="Gene3D" id="3.30.70.1560">
    <property type="entry name" value="Alpha-L RNA-binding motif"/>
    <property type="match status" value="1"/>
</dbReference>
<dbReference type="Gene3D" id="3.30.70.580">
    <property type="entry name" value="Pseudouridine synthase I, catalytic domain, N-terminal subdomain"/>
    <property type="match status" value="1"/>
</dbReference>
<dbReference type="NCBIfam" id="TIGR00093">
    <property type="entry name" value="pseudouridine synthase"/>
    <property type="match status" value="1"/>
</dbReference>
<dbReference type="Pfam" id="PF00849">
    <property type="entry name" value="PseudoU_synth_2"/>
    <property type="match status" value="1"/>
</dbReference>
<evidence type="ECO:0000313" key="4">
    <source>
        <dbReference type="EMBL" id="EQC38546.1"/>
    </source>
</evidence>
<dbReference type="SUPFAM" id="SSF55120">
    <property type="entry name" value="Pseudouridine synthase"/>
    <property type="match status" value="1"/>
</dbReference>
<dbReference type="InterPro" id="IPR042092">
    <property type="entry name" value="PsdUridine_s_RsuA/RluB/E/F_cat"/>
</dbReference>
<evidence type="ECO:0000256" key="1">
    <source>
        <dbReference type="ARBA" id="ARBA00023235"/>
    </source>
</evidence>
<dbReference type="PROSITE" id="PS50889">
    <property type="entry name" value="S4"/>
    <property type="match status" value="1"/>
</dbReference>
<dbReference type="InterPro" id="IPR000748">
    <property type="entry name" value="PsdUridine_synth_RsuA/RluB/E/F"/>
</dbReference>
<feature type="domain" description="RNA-binding S4" evidence="3">
    <location>
        <begin position="44"/>
        <end position="111"/>
    </location>
</feature>
<proteinExistence type="predicted"/>
<dbReference type="InterPro" id="IPR050343">
    <property type="entry name" value="RsuA_PseudoU_synthase"/>
</dbReference>
<keyword evidence="1" id="KW-0413">Isomerase</keyword>
<dbReference type="PANTHER" id="PTHR47683:SF2">
    <property type="entry name" value="RNA-BINDING S4 DOMAIN-CONTAINING PROTEIN"/>
    <property type="match status" value="1"/>
</dbReference>
<dbReference type="AlphaFoldDB" id="T0QV63"/>
<dbReference type="OMA" id="SMEFAPF"/>
<dbReference type="SUPFAM" id="SSF55174">
    <property type="entry name" value="Alpha-L RNA-binding motif"/>
    <property type="match status" value="1"/>
</dbReference>
<evidence type="ECO:0000256" key="2">
    <source>
        <dbReference type="PROSITE-ProRule" id="PRU00182"/>
    </source>
</evidence>
<keyword evidence="2" id="KW-0694">RNA-binding</keyword>
<dbReference type="GO" id="GO:0009982">
    <property type="term" value="F:pseudouridine synthase activity"/>
    <property type="evidence" value="ECO:0007669"/>
    <property type="project" value="InterPro"/>
</dbReference>
<evidence type="ECO:0000313" key="5">
    <source>
        <dbReference type="Proteomes" id="UP000030762"/>
    </source>
</evidence>
<keyword evidence="5" id="KW-1185">Reference proteome</keyword>
<dbReference type="OrthoDB" id="440619at2759"/>
<dbReference type="InterPro" id="IPR036986">
    <property type="entry name" value="S4_RNA-bd_sf"/>
</dbReference>
<dbReference type="InterPro" id="IPR020103">
    <property type="entry name" value="PsdUridine_synth_cat_dom_sf"/>
</dbReference>
<dbReference type="PANTHER" id="PTHR47683">
    <property type="entry name" value="PSEUDOURIDINE SYNTHASE FAMILY PROTEIN-RELATED"/>
    <property type="match status" value="1"/>
</dbReference>
<gene>
    <name evidence="4" type="ORF">SDRG_04252</name>
</gene>
<dbReference type="InterPro" id="IPR020094">
    <property type="entry name" value="TruA/RsuA/RluB/E/F_N"/>
</dbReference>
<dbReference type="VEuPathDB" id="FungiDB:SDRG_04252"/>
<dbReference type="GeneID" id="19944979"/>
<dbReference type="RefSeq" id="XP_008608138.1">
    <property type="nucleotide sequence ID" value="XM_008609916.1"/>
</dbReference>
<dbReference type="Pfam" id="PF01479">
    <property type="entry name" value="S4"/>
    <property type="match status" value="1"/>
</dbReference>
<dbReference type="GO" id="GO:0003723">
    <property type="term" value="F:RNA binding"/>
    <property type="evidence" value="ECO:0007669"/>
    <property type="project" value="UniProtKB-KW"/>
</dbReference>
<dbReference type="InterPro" id="IPR006145">
    <property type="entry name" value="PsdUridine_synth_RsuA/RluA"/>
</dbReference>
<reference evidence="4 5" key="1">
    <citation type="submission" date="2012-04" db="EMBL/GenBank/DDBJ databases">
        <title>The Genome Sequence of Saprolegnia declina VS20.</title>
        <authorList>
            <consortium name="The Broad Institute Genome Sequencing Platform"/>
            <person name="Russ C."/>
            <person name="Nusbaum C."/>
            <person name="Tyler B."/>
            <person name="van West P."/>
            <person name="Dieguez-Uribeondo J."/>
            <person name="de Bruijn I."/>
            <person name="Tripathy S."/>
            <person name="Jiang R."/>
            <person name="Young S.K."/>
            <person name="Zeng Q."/>
            <person name="Gargeya S."/>
            <person name="Fitzgerald M."/>
            <person name="Haas B."/>
            <person name="Abouelleil A."/>
            <person name="Alvarado L."/>
            <person name="Arachchi H.M."/>
            <person name="Berlin A."/>
            <person name="Chapman S.B."/>
            <person name="Goldberg J."/>
            <person name="Griggs A."/>
            <person name="Gujja S."/>
            <person name="Hansen M."/>
            <person name="Howarth C."/>
            <person name="Imamovic A."/>
            <person name="Larimer J."/>
            <person name="McCowen C."/>
            <person name="Montmayeur A."/>
            <person name="Murphy C."/>
            <person name="Neiman D."/>
            <person name="Pearson M."/>
            <person name="Priest M."/>
            <person name="Roberts A."/>
            <person name="Saif S."/>
            <person name="Shea T."/>
            <person name="Sisk P."/>
            <person name="Sykes S."/>
            <person name="Wortman J."/>
            <person name="Nusbaum C."/>
            <person name="Birren B."/>
        </authorList>
    </citation>
    <scope>NUCLEOTIDE SEQUENCE [LARGE SCALE GENOMIC DNA]</scope>
    <source>
        <strain evidence="4 5">VS20</strain>
    </source>
</reference>
<sequence>MLLLQRYAGRAVPRWPTSVLGALSLPSALSFRSFSAPGADTDLVRLSKLMSMKGICSRREADNYIQSGNVRVNGEIVAELGSKVHPSSTIELSRDANTHRKSKVTVILNKPLNLVSSQPENGHAPAIKLLSPENEFKELSVQQPFLLDGPMKMNVERFGPLALPKMAVCGRLDVNSTGLLIFTQDGTLAKSILDPEGGVEKEYLVRVNLSLDEKDRATQVKVQKLRDGIYIEGVLFSAKKVEIINENQLRVILTEGKHRQIRRMCEQVGLKVVALKRVRIGNIKLRTLPVGKWRYLQSFDKL</sequence>
<dbReference type="CDD" id="cd00165">
    <property type="entry name" value="S4"/>
    <property type="match status" value="1"/>
</dbReference>
<dbReference type="EMBL" id="JH767141">
    <property type="protein sequence ID" value="EQC38546.1"/>
    <property type="molecule type" value="Genomic_DNA"/>
</dbReference>
<organism evidence="4 5">
    <name type="scientific">Saprolegnia diclina (strain VS20)</name>
    <dbReference type="NCBI Taxonomy" id="1156394"/>
    <lineage>
        <taxon>Eukaryota</taxon>
        <taxon>Sar</taxon>
        <taxon>Stramenopiles</taxon>
        <taxon>Oomycota</taxon>
        <taxon>Saprolegniomycetes</taxon>
        <taxon>Saprolegniales</taxon>
        <taxon>Saprolegniaceae</taxon>
        <taxon>Saprolegnia</taxon>
    </lineage>
</organism>
<dbReference type="SMART" id="SM00363">
    <property type="entry name" value="S4"/>
    <property type="match status" value="1"/>
</dbReference>
<dbReference type="Proteomes" id="UP000030762">
    <property type="component" value="Unassembled WGS sequence"/>
</dbReference>
<dbReference type="InterPro" id="IPR002942">
    <property type="entry name" value="S4_RNA-bd"/>
</dbReference>
<dbReference type="InParanoid" id="T0QV63"/>